<dbReference type="AlphaFoldDB" id="A0A0E9QZH8"/>
<protein>
    <submittedName>
        <fullName evidence="1">Uncharacterized protein</fullName>
    </submittedName>
</protein>
<accession>A0A0E9QZH8</accession>
<proteinExistence type="predicted"/>
<sequence length="35" mass="4288">MHRHRHTPYTSTRQERQCKGFIVRLIFSIDISFII</sequence>
<organism evidence="1">
    <name type="scientific">Anguilla anguilla</name>
    <name type="common">European freshwater eel</name>
    <name type="synonym">Muraena anguilla</name>
    <dbReference type="NCBI Taxonomy" id="7936"/>
    <lineage>
        <taxon>Eukaryota</taxon>
        <taxon>Metazoa</taxon>
        <taxon>Chordata</taxon>
        <taxon>Craniata</taxon>
        <taxon>Vertebrata</taxon>
        <taxon>Euteleostomi</taxon>
        <taxon>Actinopterygii</taxon>
        <taxon>Neopterygii</taxon>
        <taxon>Teleostei</taxon>
        <taxon>Anguilliformes</taxon>
        <taxon>Anguillidae</taxon>
        <taxon>Anguilla</taxon>
    </lineage>
</organism>
<reference evidence="1" key="1">
    <citation type="submission" date="2014-11" db="EMBL/GenBank/DDBJ databases">
        <authorList>
            <person name="Amaro Gonzalez C."/>
        </authorList>
    </citation>
    <scope>NUCLEOTIDE SEQUENCE</scope>
</reference>
<evidence type="ECO:0000313" key="1">
    <source>
        <dbReference type="EMBL" id="JAH22239.1"/>
    </source>
</evidence>
<name>A0A0E9QZH8_ANGAN</name>
<dbReference type="EMBL" id="GBXM01086338">
    <property type="protein sequence ID" value="JAH22239.1"/>
    <property type="molecule type" value="Transcribed_RNA"/>
</dbReference>
<reference evidence="1" key="2">
    <citation type="journal article" date="2015" name="Fish Shellfish Immunol.">
        <title>Early steps in the European eel (Anguilla anguilla)-Vibrio vulnificus interaction in the gills: Role of the RtxA13 toxin.</title>
        <authorList>
            <person name="Callol A."/>
            <person name="Pajuelo D."/>
            <person name="Ebbesson L."/>
            <person name="Teles M."/>
            <person name="MacKenzie S."/>
            <person name="Amaro C."/>
        </authorList>
    </citation>
    <scope>NUCLEOTIDE SEQUENCE</scope>
</reference>